<accession>A0A8H7E174</accession>
<keyword evidence="2" id="KW-1185">Reference proteome</keyword>
<protein>
    <recommendedName>
        <fullName evidence="3">Transcription factor domain-containing protein</fullName>
    </recommendedName>
</protein>
<dbReference type="PANTHER" id="PTHR38111">
    <property type="entry name" value="ZN(2)-C6 FUNGAL-TYPE DOMAIN-CONTAINING PROTEIN-RELATED"/>
    <property type="match status" value="1"/>
</dbReference>
<dbReference type="Pfam" id="PF11951">
    <property type="entry name" value="Fungal_trans_2"/>
    <property type="match status" value="1"/>
</dbReference>
<dbReference type="EMBL" id="JAACFV010000227">
    <property type="protein sequence ID" value="KAF7502691.1"/>
    <property type="molecule type" value="Genomic_DNA"/>
</dbReference>
<dbReference type="OrthoDB" id="5126878at2759"/>
<dbReference type="AlphaFoldDB" id="A0A8H7E174"/>
<comment type="caution">
    <text evidence="1">The sequence shown here is derived from an EMBL/GenBank/DDBJ whole genome shotgun (WGS) entry which is preliminary data.</text>
</comment>
<proteinExistence type="predicted"/>
<evidence type="ECO:0000313" key="1">
    <source>
        <dbReference type="EMBL" id="KAF7502691.1"/>
    </source>
</evidence>
<dbReference type="InterPro" id="IPR021858">
    <property type="entry name" value="Fun_TF"/>
</dbReference>
<dbReference type="Proteomes" id="UP000606974">
    <property type="component" value="Unassembled WGS sequence"/>
</dbReference>
<reference evidence="1" key="1">
    <citation type="submission" date="2020-02" db="EMBL/GenBank/DDBJ databases">
        <authorList>
            <person name="Palmer J.M."/>
        </authorList>
    </citation>
    <scope>NUCLEOTIDE SEQUENCE</scope>
    <source>
        <strain evidence="1">EPUS1.4</strain>
        <tissue evidence="1">Thallus</tissue>
    </source>
</reference>
<sequence>MLPIRLAANDVDMSDNGLITCMPMPSNAIPPKRIDQAQFSGSDTAIRKERFECIHGWTTSKQRMPNLCRTSSNVQFQDETAKLHEQFGRMRQTRCGHKRCDHVTNLGDGKLEHLHAASTLLISKPSLVCDFPECPNDQARVAGGNRLQSHDEELRLGWTEDTALLTRPQRQSYDGMPVRNIYAPDLQQRQIVSLFNSFMVPAKQNIPAFYPRKPHWLEELALIQGEDPLLDTALRAVSLVYLSLSQNTPHLLLESRKLYGRSLRLLSRALCHPCRAWSSEALSTTVLLSLYEVFSPNNNTRTGYDSWTKHAGGAGALMQLHGPKAHRHGLNQSVFIQYRMALVIQAFKDGRPCFLDSPEWRKLGSYIQEEAQKAVTDRHGREILAIREDFFMELVRLPGVVSDARNVATLTRVPGRNRNSVMNDIITRAKRHRANMKASMMRLDLALENIQQAVREYTHVPQDPIFPISYAYLNVIIGSHYVAYWNALMRINTVLICLEEDAFARQLYTRENIEAARKVCGSVDYMLTCSFRGPCHTSFALSTAMFCLESAKEKEWVVRKLLNIGEKLGMAKRLAHSGDGLTGALGKVTDELKQIKEGAC</sequence>
<dbReference type="PANTHER" id="PTHR38111:SF6">
    <property type="entry name" value="FINGER DOMAIN PROTEIN, PUTATIVE (AFU_ORTHOLOGUE AFUA_8G01940)-RELATED"/>
    <property type="match status" value="1"/>
</dbReference>
<evidence type="ECO:0000313" key="2">
    <source>
        <dbReference type="Proteomes" id="UP000606974"/>
    </source>
</evidence>
<organism evidence="1 2">
    <name type="scientific">Endocarpon pusillum</name>
    <dbReference type="NCBI Taxonomy" id="364733"/>
    <lineage>
        <taxon>Eukaryota</taxon>
        <taxon>Fungi</taxon>
        <taxon>Dikarya</taxon>
        <taxon>Ascomycota</taxon>
        <taxon>Pezizomycotina</taxon>
        <taxon>Eurotiomycetes</taxon>
        <taxon>Chaetothyriomycetidae</taxon>
        <taxon>Verrucariales</taxon>
        <taxon>Verrucariaceae</taxon>
        <taxon>Endocarpon</taxon>
    </lineage>
</organism>
<name>A0A8H7E174_9EURO</name>
<dbReference type="InterPro" id="IPR053178">
    <property type="entry name" value="Osmoadaptation_assoc"/>
</dbReference>
<evidence type="ECO:0008006" key="3">
    <source>
        <dbReference type="Google" id="ProtNLM"/>
    </source>
</evidence>
<gene>
    <name evidence="1" type="ORF">GJ744_005255</name>
</gene>